<comment type="caution">
    <text evidence="1">The sequence shown here is derived from an EMBL/GenBank/DDBJ whole genome shotgun (WGS) entry which is preliminary data.</text>
</comment>
<dbReference type="EMBL" id="BPLR01002600">
    <property type="protein sequence ID" value="GIX75593.1"/>
    <property type="molecule type" value="Genomic_DNA"/>
</dbReference>
<protein>
    <recommendedName>
        <fullName evidence="3">Secreted protein</fullName>
    </recommendedName>
</protein>
<proteinExistence type="predicted"/>
<reference evidence="1 2" key="1">
    <citation type="submission" date="2021-06" db="EMBL/GenBank/DDBJ databases">
        <title>Caerostris extrusa draft genome.</title>
        <authorList>
            <person name="Kono N."/>
            <person name="Arakawa K."/>
        </authorList>
    </citation>
    <scope>NUCLEOTIDE SEQUENCE [LARGE SCALE GENOMIC DNA]</scope>
</reference>
<gene>
    <name evidence="1" type="ORF">CEXT_204611</name>
</gene>
<dbReference type="AlphaFoldDB" id="A0AAV4MTG3"/>
<sequence length="91" mass="10552">MAKIGKRSASVLQAAVFVAIFSMHELSNPDNSNYQQRPYSDYLRYYSSKDPRLFNRNQIHYRAIIIHRHVHYLIQTILIAGMATQHSIGAF</sequence>
<name>A0AAV4MTG3_CAEEX</name>
<evidence type="ECO:0000313" key="1">
    <source>
        <dbReference type="EMBL" id="GIX75593.1"/>
    </source>
</evidence>
<evidence type="ECO:0008006" key="3">
    <source>
        <dbReference type="Google" id="ProtNLM"/>
    </source>
</evidence>
<accession>A0AAV4MTG3</accession>
<organism evidence="1 2">
    <name type="scientific">Caerostris extrusa</name>
    <name type="common">Bark spider</name>
    <name type="synonym">Caerostris bankana</name>
    <dbReference type="NCBI Taxonomy" id="172846"/>
    <lineage>
        <taxon>Eukaryota</taxon>
        <taxon>Metazoa</taxon>
        <taxon>Ecdysozoa</taxon>
        <taxon>Arthropoda</taxon>
        <taxon>Chelicerata</taxon>
        <taxon>Arachnida</taxon>
        <taxon>Araneae</taxon>
        <taxon>Araneomorphae</taxon>
        <taxon>Entelegynae</taxon>
        <taxon>Araneoidea</taxon>
        <taxon>Araneidae</taxon>
        <taxon>Caerostris</taxon>
    </lineage>
</organism>
<dbReference type="Proteomes" id="UP001054945">
    <property type="component" value="Unassembled WGS sequence"/>
</dbReference>
<keyword evidence="2" id="KW-1185">Reference proteome</keyword>
<evidence type="ECO:0000313" key="2">
    <source>
        <dbReference type="Proteomes" id="UP001054945"/>
    </source>
</evidence>